<proteinExistence type="predicted"/>
<protein>
    <submittedName>
        <fullName evidence="1">HAD phosphatase, family IIIA</fullName>
    </submittedName>
</protein>
<dbReference type="AlphaFoldDB" id="U2K1X2"/>
<name>U2K1X2_9FIRM</name>
<evidence type="ECO:0000313" key="2">
    <source>
        <dbReference type="Proteomes" id="UP000016662"/>
    </source>
</evidence>
<dbReference type="STRING" id="411473.RUMCAL_02355"/>
<dbReference type="InterPro" id="IPR006549">
    <property type="entry name" value="HAD-SF_hydro_IIIA"/>
</dbReference>
<dbReference type="NCBIfam" id="TIGR01668">
    <property type="entry name" value="YqeG_hyp_ppase"/>
    <property type="match status" value="1"/>
</dbReference>
<keyword evidence="2" id="KW-1185">Reference proteome</keyword>
<dbReference type="Pfam" id="PF00702">
    <property type="entry name" value="Hydrolase"/>
    <property type="match status" value="1"/>
</dbReference>
<dbReference type="InterPro" id="IPR036412">
    <property type="entry name" value="HAD-like_sf"/>
</dbReference>
<dbReference type="Gene3D" id="3.40.50.1000">
    <property type="entry name" value="HAD superfamily/HAD-like"/>
    <property type="match status" value="1"/>
</dbReference>
<dbReference type="eggNOG" id="COG2179">
    <property type="taxonomic scope" value="Bacteria"/>
</dbReference>
<gene>
    <name evidence="1" type="ORF">RUMCAL_02355</name>
</gene>
<reference evidence="1 2" key="1">
    <citation type="submission" date="2013-07" db="EMBL/GenBank/DDBJ databases">
        <authorList>
            <person name="Weinstock G."/>
            <person name="Sodergren E."/>
            <person name="Wylie T."/>
            <person name="Fulton L."/>
            <person name="Fulton R."/>
            <person name="Fronick C."/>
            <person name="O'Laughlin M."/>
            <person name="Godfrey J."/>
            <person name="Miner T."/>
            <person name="Herter B."/>
            <person name="Appelbaum E."/>
            <person name="Cordes M."/>
            <person name="Lek S."/>
            <person name="Wollam A."/>
            <person name="Pepin K.H."/>
            <person name="Palsikar V.B."/>
            <person name="Mitreva M."/>
            <person name="Wilson R.K."/>
        </authorList>
    </citation>
    <scope>NUCLEOTIDE SEQUENCE [LARGE SCALE GENOMIC DNA]</scope>
    <source>
        <strain evidence="1 2">ATCC 27760</strain>
    </source>
</reference>
<dbReference type="GO" id="GO:0008962">
    <property type="term" value="F:phosphatidylglycerophosphatase activity"/>
    <property type="evidence" value="ECO:0007669"/>
    <property type="project" value="InterPro"/>
</dbReference>
<evidence type="ECO:0000313" key="1">
    <source>
        <dbReference type="EMBL" id="ERJ92516.1"/>
    </source>
</evidence>
<dbReference type="CDD" id="cd16416">
    <property type="entry name" value="HAD_BsYqeG-like"/>
    <property type="match status" value="1"/>
</dbReference>
<dbReference type="InterPro" id="IPR023214">
    <property type="entry name" value="HAD_sf"/>
</dbReference>
<dbReference type="NCBIfam" id="TIGR01662">
    <property type="entry name" value="HAD-SF-IIIA"/>
    <property type="match status" value="1"/>
</dbReference>
<comment type="caution">
    <text evidence="1">The sequence shown here is derived from an EMBL/GenBank/DDBJ whole genome shotgun (WGS) entry which is preliminary data.</text>
</comment>
<dbReference type="SUPFAM" id="SSF56784">
    <property type="entry name" value="HAD-like"/>
    <property type="match status" value="1"/>
</dbReference>
<organism evidence="1 2">
    <name type="scientific">Ruminococcus callidus ATCC 27760</name>
    <dbReference type="NCBI Taxonomy" id="411473"/>
    <lineage>
        <taxon>Bacteria</taxon>
        <taxon>Bacillati</taxon>
        <taxon>Bacillota</taxon>
        <taxon>Clostridia</taxon>
        <taxon>Eubacteriales</taxon>
        <taxon>Oscillospiraceae</taxon>
        <taxon>Ruminococcus</taxon>
    </lineage>
</organism>
<dbReference type="EMBL" id="AWVF01000292">
    <property type="protein sequence ID" value="ERJ92516.1"/>
    <property type="molecule type" value="Genomic_DNA"/>
</dbReference>
<dbReference type="PATRIC" id="fig|411473.3.peg.1953"/>
<sequence length="191" mass="21377">MKETLKARCKAEHREDLPKGGEAMLFRAKIALRSVCDITPQLLEKLGVCGLLLDIDNTLTTHDNPVPAAGVEAWVAGMQAAGISLCLVSNNHPPRVEPFAKRLGLDFVCEGKKPLTKGYREAVQKMGLSRKEVAAVGDQIFTDVLGANLFGVPCIFVFPMEMEKTRFFRFKRRMEIPFLPKKIYEENKELN</sequence>
<dbReference type="Proteomes" id="UP000016662">
    <property type="component" value="Unassembled WGS sequence"/>
</dbReference>
<accession>U2K1X2</accession>
<dbReference type="InterPro" id="IPR010021">
    <property type="entry name" value="PGPP1/Gep4"/>
</dbReference>
<dbReference type="HOGENOM" id="CLU_056221_4_0_9"/>